<evidence type="ECO:0000256" key="3">
    <source>
        <dbReference type="ARBA" id="ARBA00022801"/>
    </source>
</evidence>
<dbReference type="KEGG" id="saqt:GJV85_03640"/>
<dbReference type="PANTHER" id="PTHR11113">
    <property type="entry name" value="N-ACETYLGLUCOSAMINE-6-PHOSPHATE DEACETYLASE"/>
    <property type="match status" value="1"/>
</dbReference>
<feature type="binding site" evidence="7">
    <location>
        <begin position="305"/>
        <end position="307"/>
    </location>
    <ligand>
        <name>substrate</name>
    </ligand>
</feature>
<evidence type="ECO:0000313" key="10">
    <source>
        <dbReference type="EMBL" id="QSZ41242.1"/>
    </source>
</evidence>
<evidence type="ECO:0000256" key="1">
    <source>
        <dbReference type="ARBA" id="ARBA00010716"/>
    </source>
</evidence>
<gene>
    <name evidence="10" type="primary">nagA</name>
    <name evidence="10" type="ORF">GJV85_03640</name>
</gene>
<evidence type="ECO:0000256" key="4">
    <source>
        <dbReference type="ARBA" id="ARBA00023277"/>
    </source>
</evidence>
<feature type="binding site" evidence="7">
    <location>
        <position position="225"/>
    </location>
    <ligand>
        <name>substrate</name>
    </ligand>
</feature>
<dbReference type="EMBL" id="CP046072">
    <property type="protein sequence ID" value="QSZ41242.1"/>
    <property type="molecule type" value="Genomic_DNA"/>
</dbReference>
<comment type="similarity">
    <text evidence="1 5">Belongs to the metallo-dependent hydrolases superfamily. NagA family.</text>
</comment>
<feature type="binding site" evidence="8">
    <location>
        <position position="129"/>
    </location>
    <ligand>
        <name>Zn(2+)</name>
        <dbReference type="ChEBI" id="CHEBI:29105"/>
    </ligand>
</feature>
<dbReference type="Proteomes" id="UP000671852">
    <property type="component" value="Chromosome"/>
</dbReference>
<keyword evidence="2 8" id="KW-0479">Metal-binding</keyword>
<dbReference type="NCBIfam" id="TIGR00221">
    <property type="entry name" value="nagA"/>
    <property type="match status" value="1"/>
</dbReference>
<feature type="binding site" evidence="7">
    <location>
        <begin position="217"/>
        <end position="218"/>
    </location>
    <ligand>
        <name>substrate</name>
    </ligand>
</feature>
<feature type="binding site" evidence="8">
    <location>
        <position position="214"/>
    </location>
    <ligand>
        <name>Zn(2+)</name>
        <dbReference type="ChEBI" id="CHEBI:29105"/>
    </ligand>
</feature>
<dbReference type="InterPro" id="IPR003764">
    <property type="entry name" value="GlcNAc_6-P_deAcase"/>
</dbReference>
<proteinExistence type="inferred from homology"/>
<keyword evidence="3 5" id="KW-0378">Hydrolase</keyword>
<evidence type="ECO:0000259" key="9">
    <source>
        <dbReference type="Pfam" id="PF01979"/>
    </source>
</evidence>
<dbReference type="PIRSF" id="PIRSF038994">
    <property type="entry name" value="NagA"/>
    <property type="match status" value="1"/>
</dbReference>
<feature type="binding site" evidence="7">
    <location>
        <position position="140"/>
    </location>
    <ligand>
        <name>substrate</name>
    </ligand>
</feature>
<dbReference type="PANTHER" id="PTHR11113:SF14">
    <property type="entry name" value="N-ACETYLGLUCOSAMINE-6-PHOSPHATE DEACETYLASE"/>
    <property type="match status" value="1"/>
</dbReference>
<dbReference type="Gene3D" id="3.20.20.140">
    <property type="entry name" value="Metal-dependent hydrolases"/>
    <property type="match status" value="1"/>
</dbReference>
<dbReference type="GO" id="GO:0046872">
    <property type="term" value="F:metal ion binding"/>
    <property type="evidence" value="ECO:0007669"/>
    <property type="project" value="UniProtKB-KW"/>
</dbReference>
<feature type="domain" description="Amidohydrolase-related" evidence="9">
    <location>
        <begin position="51"/>
        <end position="376"/>
    </location>
</feature>
<keyword evidence="4 5" id="KW-0119">Carbohydrate metabolism</keyword>
<dbReference type="Gene3D" id="2.30.40.10">
    <property type="entry name" value="Urease, subunit C, domain 1"/>
    <property type="match status" value="1"/>
</dbReference>
<dbReference type="RefSeq" id="WP_207562522.1">
    <property type="nucleotide sequence ID" value="NZ_CP046072.1"/>
</dbReference>
<dbReference type="CDD" id="cd00854">
    <property type="entry name" value="NagA"/>
    <property type="match status" value="1"/>
</dbReference>
<dbReference type="AlphaFoldDB" id="A0A975GC82"/>
<organism evidence="10 11">
    <name type="scientific">Sulfurimonas aquatica</name>
    <dbReference type="NCBI Taxonomy" id="2672570"/>
    <lineage>
        <taxon>Bacteria</taxon>
        <taxon>Pseudomonadati</taxon>
        <taxon>Campylobacterota</taxon>
        <taxon>Epsilonproteobacteria</taxon>
        <taxon>Campylobacterales</taxon>
        <taxon>Sulfurimonadaceae</taxon>
        <taxon>Sulfurimonas</taxon>
    </lineage>
</organism>
<reference evidence="10" key="2">
    <citation type="submission" date="2021-04" db="EMBL/GenBank/DDBJ databases">
        <title>Isolation and characterization of a novel species of the genus Sulfurimonas.</title>
        <authorList>
            <person name="Fukui M."/>
        </authorList>
    </citation>
    <scope>NUCLEOTIDE SEQUENCE</scope>
    <source>
        <strain evidence="10">H1576</strain>
    </source>
</reference>
<dbReference type="GO" id="GO:0006046">
    <property type="term" value="P:N-acetylglucosamine catabolic process"/>
    <property type="evidence" value="ECO:0007669"/>
    <property type="project" value="TreeGrafter"/>
</dbReference>
<dbReference type="SUPFAM" id="SSF51556">
    <property type="entry name" value="Metallo-dependent hydrolases"/>
    <property type="match status" value="1"/>
</dbReference>
<dbReference type="EC" id="3.5.1.25" evidence="10"/>
<evidence type="ECO:0000256" key="8">
    <source>
        <dbReference type="PIRSR" id="PIRSR038994-3"/>
    </source>
</evidence>
<feature type="binding site" evidence="7">
    <location>
        <position position="249"/>
    </location>
    <ligand>
        <name>substrate</name>
    </ligand>
</feature>
<dbReference type="FunFam" id="3.20.20.140:FF:000004">
    <property type="entry name" value="N-acetylglucosamine-6-phosphate deacetylase"/>
    <property type="match status" value="1"/>
</dbReference>
<feature type="active site" description="Proton donor/acceptor" evidence="6">
    <location>
        <position position="272"/>
    </location>
</feature>
<dbReference type="SUPFAM" id="SSF51338">
    <property type="entry name" value="Composite domain of metallo-dependent hydrolases"/>
    <property type="match status" value="1"/>
</dbReference>
<dbReference type="GO" id="GO:0008448">
    <property type="term" value="F:N-acetylglucosamine-6-phosphate deacetylase activity"/>
    <property type="evidence" value="ECO:0007669"/>
    <property type="project" value="UniProtKB-EC"/>
</dbReference>
<evidence type="ECO:0000256" key="7">
    <source>
        <dbReference type="PIRSR" id="PIRSR038994-2"/>
    </source>
</evidence>
<name>A0A975GC82_9BACT</name>
<reference evidence="10" key="1">
    <citation type="submission" date="2019-11" db="EMBL/GenBank/DDBJ databases">
        <authorList>
            <person name="Kojima H."/>
        </authorList>
    </citation>
    <scope>NUCLEOTIDE SEQUENCE</scope>
    <source>
        <strain evidence="10">H1576</strain>
    </source>
</reference>
<evidence type="ECO:0000256" key="5">
    <source>
        <dbReference type="PIRNR" id="PIRNR038994"/>
    </source>
</evidence>
<dbReference type="InterPro" id="IPR006680">
    <property type="entry name" value="Amidohydro-rel"/>
</dbReference>
<protein>
    <submittedName>
        <fullName evidence="10">N-acetylglucosamine-6-phosphate deacetylase</fullName>
        <ecNumber evidence="10">3.5.1.25</ecNumber>
    </submittedName>
</protein>
<sequence>MMYAFVNCDIFNGSEFIYNKALVIDGEKIHGLIPEEELDKSIEIINLNGKTISPGFIDLQVNGGNGILFNDEPTIEAVKKIYDGHKKFGTTDFLPTFITGSLKGMKQAVESINKCLSLNLDGVLGIHFEGPFLNQAKAGVHEKKYIRESNVDDIEAISKISNGITMLTLAPEVVPSELILSLQKKGIFISIGHTNATYEEAMNAFSSGASCSTHLYNAMTSLESRAPGVVGASLDNDKAWTNIIVDGIHSSYASVRVAMKAKAKRKLFLVTDAMPPVGGEGDDFRIGDYNISVKNGKCVTMGDTLAGSSLDMASAVRNCIQHVGIDKGEALRMASTYPAEFIKLDNRIGHIKSGYDANLAIFNNQIQVSAVVVKGKYELFT</sequence>
<dbReference type="InterPro" id="IPR032466">
    <property type="entry name" value="Metal_Hydrolase"/>
</dbReference>
<evidence type="ECO:0000313" key="11">
    <source>
        <dbReference type="Proteomes" id="UP000671852"/>
    </source>
</evidence>
<feature type="binding site" evidence="8">
    <location>
        <position position="193"/>
    </location>
    <ligand>
        <name>Zn(2+)</name>
        <dbReference type="ChEBI" id="CHEBI:29105"/>
    </ligand>
</feature>
<dbReference type="InterPro" id="IPR011059">
    <property type="entry name" value="Metal-dep_hydrolase_composite"/>
</dbReference>
<keyword evidence="11" id="KW-1185">Reference proteome</keyword>
<evidence type="ECO:0000256" key="6">
    <source>
        <dbReference type="PIRSR" id="PIRSR038994-1"/>
    </source>
</evidence>
<evidence type="ECO:0000256" key="2">
    <source>
        <dbReference type="ARBA" id="ARBA00022723"/>
    </source>
</evidence>
<comment type="cofactor">
    <cofactor evidence="8">
        <name>a divalent metal cation</name>
        <dbReference type="ChEBI" id="CHEBI:60240"/>
    </cofactor>
    <text evidence="8">Binds 1 divalent metal cation per subunit.</text>
</comment>
<dbReference type="Pfam" id="PF01979">
    <property type="entry name" value="Amidohydro_1"/>
    <property type="match status" value="1"/>
</dbReference>
<accession>A0A975GC82</accession>